<gene>
    <name evidence="1" type="ORF">PSACC_03741</name>
</gene>
<sequence length="311" mass="35621">MTGDNNNVTLNDIKQRLSKLEIFEAEMRRPVSSAPVLSGFARRPSKVHEEDSQVRAKIMEVLNGPGLADSMVPNGGSNELHRAVFIKSNGSDIGAKLSILEEEEIQKTAVMESPMETVSITLPEIPALRMPSPESPKNPQAVRKFQSWFSYFYSGKSSGSCSPVEAPLSPMEIDEPESHSVLRFRPRQPRSILKKPPPLGDMSLIPPPIQKSTFLRHEEVQRLSRFVQRHSTEERRRSGFARHRKLRFDLDRTDYGETWNRHDYERGGVEYIAKSLTPDIAMMIKRELNEVKKEMPVHEESKQYTQFYMLR</sequence>
<proteinExistence type="predicted"/>
<dbReference type="EMBL" id="MTSL01000220">
    <property type="protein sequence ID" value="PJF16444.1"/>
    <property type="molecule type" value="Genomic_DNA"/>
</dbReference>
<dbReference type="AlphaFoldDB" id="A0A2H9TF93"/>
<dbReference type="Proteomes" id="UP000240830">
    <property type="component" value="Unassembled WGS sequence"/>
</dbReference>
<reference evidence="1 2" key="1">
    <citation type="submission" date="2016-10" db="EMBL/GenBank/DDBJ databases">
        <title>The genome of Paramicrosporidium saccamoebae is the missing link in understanding Cryptomycota and Microsporidia evolution.</title>
        <authorList>
            <person name="Quandt C.A."/>
            <person name="Beaudet D."/>
            <person name="Corsaro D."/>
            <person name="Michel R."/>
            <person name="Corradi N."/>
            <person name="James T."/>
        </authorList>
    </citation>
    <scope>NUCLEOTIDE SEQUENCE [LARGE SCALE GENOMIC DNA]</scope>
    <source>
        <strain evidence="1 2">KSL3</strain>
    </source>
</reference>
<comment type="caution">
    <text evidence="1">The sequence shown here is derived from an EMBL/GenBank/DDBJ whole genome shotgun (WGS) entry which is preliminary data.</text>
</comment>
<name>A0A2H9TF93_9FUNG</name>
<dbReference type="OrthoDB" id="5563016at2759"/>
<accession>A0A2H9TF93</accession>
<evidence type="ECO:0000313" key="1">
    <source>
        <dbReference type="EMBL" id="PJF16444.1"/>
    </source>
</evidence>
<protein>
    <submittedName>
        <fullName evidence="1">Uncharacterized protein</fullName>
    </submittedName>
</protein>
<organism evidence="1 2">
    <name type="scientific">Paramicrosporidium saccamoebae</name>
    <dbReference type="NCBI Taxonomy" id="1246581"/>
    <lineage>
        <taxon>Eukaryota</taxon>
        <taxon>Fungi</taxon>
        <taxon>Fungi incertae sedis</taxon>
        <taxon>Cryptomycota</taxon>
        <taxon>Cryptomycota incertae sedis</taxon>
        <taxon>Paramicrosporidium</taxon>
    </lineage>
</organism>
<evidence type="ECO:0000313" key="2">
    <source>
        <dbReference type="Proteomes" id="UP000240830"/>
    </source>
</evidence>
<keyword evidence="2" id="KW-1185">Reference proteome</keyword>